<evidence type="ECO:0008006" key="3">
    <source>
        <dbReference type="Google" id="ProtNLM"/>
    </source>
</evidence>
<dbReference type="Proteomes" id="UP000091820">
    <property type="component" value="Unassembled WGS sequence"/>
</dbReference>
<dbReference type="VEuPathDB" id="VectorBase:GBRI034155"/>
<organism evidence="1 2">
    <name type="scientific">Glossina brevipalpis</name>
    <dbReference type="NCBI Taxonomy" id="37001"/>
    <lineage>
        <taxon>Eukaryota</taxon>
        <taxon>Metazoa</taxon>
        <taxon>Ecdysozoa</taxon>
        <taxon>Arthropoda</taxon>
        <taxon>Hexapoda</taxon>
        <taxon>Insecta</taxon>
        <taxon>Pterygota</taxon>
        <taxon>Neoptera</taxon>
        <taxon>Endopterygota</taxon>
        <taxon>Diptera</taxon>
        <taxon>Brachycera</taxon>
        <taxon>Muscomorpha</taxon>
        <taxon>Hippoboscoidea</taxon>
        <taxon>Glossinidae</taxon>
        <taxon>Glossina</taxon>
    </lineage>
</organism>
<name>A0A1A9WVM8_9MUSC</name>
<reference evidence="2" key="1">
    <citation type="submission" date="2014-03" db="EMBL/GenBank/DDBJ databases">
        <authorList>
            <person name="Aksoy S."/>
            <person name="Warren W."/>
            <person name="Wilson R.K."/>
        </authorList>
    </citation>
    <scope>NUCLEOTIDE SEQUENCE [LARGE SCALE GENOMIC DNA]</scope>
    <source>
        <strain evidence="2">IAEA</strain>
    </source>
</reference>
<dbReference type="AlphaFoldDB" id="A0A1A9WVM8"/>
<sequence>MEDNYSERNLNVKQFLSKDNKIVEKLKKDLFKFLQDEENWKSLNDAFLKEHCKLQVHLEKLVADEVKLACLLENTSEKAKHKSNQQANLTFLCKLLGYHIMEYNESEVNYIKVNCEQFCVILRKDQSQYEVLDIHPDHSNFREIKQFLSVTQDLIGMLNCLKQYFAVTASTEG</sequence>
<evidence type="ECO:0000313" key="2">
    <source>
        <dbReference type="Proteomes" id="UP000091820"/>
    </source>
</evidence>
<keyword evidence="2" id="KW-1185">Reference proteome</keyword>
<dbReference type="EnsemblMetazoa" id="GBRI034155-RA">
    <property type="protein sequence ID" value="GBRI034155-PA"/>
    <property type="gene ID" value="GBRI034155"/>
</dbReference>
<proteinExistence type="predicted"/>
<protein>
    <recommendedName>
        <fullName evidence="3">Kinetochore protein SPC25</fullName>
    </recommendedName>
</protein>
<reference evidence="1" key="2">
    <citation type="submission" date="2020-05" db="UniProtKB">
        <authorList>
            <consortium name="EnsemblMetazoa"/>
        </authorList>
    </citation>
    <scope>IDENTIFICATION</scope>
    <source>
        <strain evidence="1">IAEA</strain>
    </source>
</reference>
<evidence type="ECO:0000313" key="1">
    <source>
        <dbReference type="EnsemblMetazoa" id="GBRI034155-PA"/>
    </source>
</evidence>
<accession>A0A1A9WVM8</accession>